<accession>A0AAJ0A2E6</accession>
<name>A0AAJ0A2E6_9PEZI</name>
<protein>
    <submittedName>
        <fullName evidence="1">Uncharacterized protein</fullName>
    </submittedName>
</protein>
<dbReference type="AlphaFoldDB" id="A0AAJ0A2E6"/>
<dbReference type="GeneID" id="85469611"/>
<sequence length="163" mass="17852">MLLHGMDPGPLVSIWAHLPSITLHPMLVRHFSSSTHPEPPQKELLDVGWICQELSLLSAVTPPTPLSSHGHSCLSVRIGSKYLLLCSDHFLGPWTSHLNLISSNCSRTPFGIDHFRPTLLCSSAQSTQYQLPSNPSLPYCLASASAHVASIRTYGVQFTHYAT</sequence>
<dbReference type="EMBL" id="JAHMHQ010000001">
    <property type="protein sequence ID" value="KAK1655176.1"/>
    <property type="molecule type" value="Genomic_DNA"/>
</dbReference>
<keyword evidence="2" id="KW-1185">Reference proteome</keyword>
<evidence type="ECO:0000313" key="1">
    <source>
        <dbReference type="EMBL" id="KAK1655176.1"/>
    </source>
</evidence>
<dbReference type="Proteomes" id="UP001243989">
    <property type="component" value="Unassembled WGS sequence"/>
</dbReference>
<evidence type="ECO:0000313" key="2">
    <source>
        <dbReference type="Proteomes" id="UP001243989"/>
    </source>
</evidence>
<dbReference type="RefSeq" id="XP_060451220.1">
    <property type="nucleotide sequence ID" value="XM_060584749.1"/>
</dbReference>
<reference evidence="1" key="1">
    <citation type="submission" date="2021-06" db="EMBL/GenBank/DDBJ databases">
        <title>Comparative genomics, transcriptomics and evolutionary studies reveal genomic signatures of adaptation to plant cell wall in hemibiotrophic fungi.</title>
        <authorList>
            <consortium name="DOE Joint Genome Institute"/>
            <person name="Baroncelli R."/>
            <person name="Diaz J.F."/>
            <person name="Benocci T."/>
            <person name="Peng M."/>
            <person name="Battaglia E."/>
            <person name="Haridas S."/>
            <person name="Andreopoulos W."/>
            <person name="Labutti K."/>
            <person name="Pangilinan J."/>
            <person name="Floch G.L."/>
            <person name="Makela M.R."/>
            <person name="Henrissat B."/>
            <person name="Grigoriev I.V."/>
            <person name="Crouch J.A."/>
            <person name="De Vries R.P."/>
            <person name="Sukno S.A."/>
            <person name="Thon M.R."/>
        </authorList>
    </citation>
    <scope>NUCLEOTIDE SEQUENCE</scope>
    <source>
        <strain evidence="1">CBS 102054</strain>
    </source>
</reference>
<comment type="caution">
    <text evidence="1">The sequence shown here is derived from an EMBL/GenBank/DDBJ whole genome shotgun (WGS) entry which is preliminary data.</text>
</comment>
<gene>
    <name evidence="1" type="ORF">BDP81DRAFT_323</name>
</gene>
<proteinExistence type="predicted"/>
<organism evidence="1 2">
    <name type="scientific">Colletotrichum phormii</name>
    <dbReference type="NCBI Taxonomy" id="359342"/>
    <lineage>
        <taxon>Eukaryota</taxon>
        <taxon>Fungi</taxon>
        <taxon>Dikarya</taxon>
        <taxon>Ascomycota</taxon>
        <taxon>Pezizomycotina</taxon>
        <taxon>Sordariomycetes</taxon>
        <taxon>Hypocreomycetidae</taxon>
        <taxon>Glomerellales</taxon>
        <taxon>Glomerellaceae</taxon>
        <taxon>Colletotrichum</taxon>
        <taxon>Colletotrichum acutatum species complex</taxon>
    </lineage>
</organism>